<evidence type="ECO:0000313" key="3">
    <source>
        <dbReference type="EMBL" id="NDV43407.1"/>
    </source>
</evidence>
<dbReference type="InterPro" id="IPR050789">
    <property type="entry name" value="Diverse_Enzym_Activities"/>
</dbReference>
<sequence>MKIDRLLKCSTILLGLLLYLHAGAQELTKVAPEEVGMSSERLDVMTRTFQDYIDKDKLPGAVILVARKGKIAYFESFGKNDIAREIPMTNSSIFRIASQTKAIVSVGIMILQEQGKLLISDPVGKYIPAFMETKVAVAKEDGTYEVVKSNRPITIRDLLTHTSGVSYGEGIAADQWKKAKIQGWYFADREEPILATVTRMAGLPFESQPGEQFVYGYNTDILGALIEVVSGKPLDIFLQENIIGPLGMANTHFYLPKEKRDRLAVVYSPKDNGLERAPEQGGMVGQGAYVDGPRKSFSGGAGLLSTSLDYTKFLQMMLNGGIFNGKRILSPKTVELMTVNHLGDASFPWVGGTGFGLGFSVVEDLGDRGTPGTVGEYGWGGAYHSTYWVDPKEELTVVYFTQLIPSGDIDDHGKLRSLVYQAIVD</sequence>
<name>A0A6I5KS63_9FLAO</name>
<evidence type="ECO:0000256" key="1">
    <source>
        <dbReference type="SAM" id="SignalP"/>
    </source>
</evidence>
<dbReference type="Proteomes" id="UP000468707">
    <property type="component" value="Unassembled WGS sequence"/>
</dbReference>
<dbReference type="EMBL" id="JAAAMI010000003">
    <property type="protein sequence ID" value="NDV43407.1"/>
    <property type="molecule type" value="Genomic_DNA"/>
</dbReference>
<feature type="chain" id="PRO_5026071329" evidence="1">
    <location>
        <begin position="25"/>
        <end position="425"/>
    </location>
</feature>
<dbReference type="RefSeq" id="WP_163634896.1">
    <property type="nucleotide sequence ID" value="NZ_JAAAMI010000003.1"/>
</dbReference>
<dbReference type="SUPFAM" id="SSF56601">
    <property type="entry name" value="beta-lactamase/transpeptidase-like"/>
    <property type="match status" value="1"/>
</dbReference>
<feature type="signal peptide" evidence="1">
    <location>
        <begin position="1"/>
        <end position="24"/>
    </location>
</feature>
<evidence type="ECO:0000313" key="4">
    <source>
        <dbReference type="Proteomes" id="UP000468707"/>
    </source>
</evidence>
<dbReference type="PANTHER" id="PTHR43283">
    <property type="entry name" value="BETA-LACTAMASE-RELATED"/>
    <property type="match status" value="1"/>
</dbReference>
<dbReference type="AlphaFoldDB" id="A0A6I5KS63"/>
<dbReference type="Gene3D" id="3.40.710.10">
    <property type="entry name" value="DD-peptidase/beta-lactamase superfamily"/>
    <property type="match status" value="1"/>
</dbReference>
<dbReference type="Pfam" id="PF00144">
    <property type="entry name" value="Beta-lactamase"/>
    <property type="match status" value="1"/>
</dbReference>
<accession>A0A6I5KS63</accession>
<comment type="caution">
    <text evidence="3">The sequence shown here is derived from an EMBL/GenBank/DDBJ whole genome shotgun (WGS) entry which is preliminary data.</text>
</comment>
<protein>
    <submittedName>
        <fullName evidence="3">Serine hydrolase</fullName>
    </submittedName>
</protein>
<dbReference type="GO" id="GO:0016787">
    <property type="term" value="F:hydrolase activity"/>
    <property type="evidence" value="ECO:0007669"/>
    <property type="project" value="UniProtKB-KW"/>
</dbReference>
<keyword evidence="3" id="KW-0378">Hydrolase</keyword>
<gene>
    <name evidence="3" type="ORF">GTK07_08710</name>
</gene>
<feature type="domain" description="Beta-lactamase-related" evidence="2">
    <location>
        <begin position="46"/>
        <end position="405"/>
    </location>
</feature>
<proteinExistence type="predicted"/>
<dbReference type="InterPro" id="IPR001466">
    <property type="entry name" value="Beta-lactam-related"/>
</dbReference>
<dbReference type="InterPro" id="IPR012338">
    <property type="entry name" value="Beta-lactam/transpept-like"/>
</dbReference>
<dbReference type="PANTHER" id="PTHR43283:SF3">
    <property type="entry name" value="BETA-LACTAMASE FAMILY PROTEIN (AFU_ORTHOLOGUE AFUA_5G07500)"/>
    <property type="match status" value="1"/>
</dbReference>
<keyword evidence="1" id="KW-0732">Signal</keyword>
<keyword evidence="4" id="KW-1185">Reference proteome</keyword>
<reference evidence="3 4" key="1">
    <citation type="submission" date="2020-01" db="EMBL/GenBank/DDBJ databases">
        <title>Muricauda sediminis sp.nov. 40Bstr401.</title>
        <authorList>
            <person name="Xue Z."/>
            <person name="Zhu S."/>
            <person name="Ren N."/>
            <person name="Chen T."/>
            <person name="Chen X."/>
            <person name="Chen J."/>
            <person name="Yang J."/>
        </authorList>
    </citation>
    <scope>NUCLEOTIDE SEQUENCE [LARGE SCALE GENOMIC DNA]</scope>
    <source>
        <strain evidence="3 4">40Bstr401</strain>
    </source>
</reference>
<organism evidence="3 4">
    <name type="scientific">Flagellimonas sediminis</name>
    <dbReference type="NCBI Taxonomy" id="2696468"/>
    <lineage>
        <taxon>Bacteria</taxon>
        <taxon>Pseudomonadati</taxon>
        <taxon>Bacteroidota</taxon>
        <taxon>Flavobacteriia</taxon>
        <taxon>Flavobacteriales</taxon>
        <taxon>Flavobacteriaceae</taxon>
        <taxon>Flagellimonas</taxon>
    </lineage>
</organism>
<evidence type="ECO:0000259" key="2">
    <source>
        <dbReference type="Pfam" id="PF00144"/>
    </source>
</evidence>